<accession>D2HLR5</accession>
<protein>
    <submittedName>
        <fullName evidence="2">Uncharacterized protein</fullName>
    </submittedName>
</protein>
<organism evidence="2">
    <name type="scientific">Ailuropoda melanoleuca</name>
    <name type="common">Giant panda</name>
    <dbReference type="NCBI Taxonomy" id="9646"/>
    <lineage>
        <taxon>Eukaryota</taxon>
        <taxon>Metazoa</taxon>
        <taxon>Chordata</taxon>
        <taxon>Craniata</taxon>
        <taxon>Vertebrata</taxon>
        <taxon>Euteleostomi</taxon>
        <taxon>Mammalia</taxon>
        <taxon>Eutheria</taxon>
        <taxon>Laurasiatheria</taxon>
        <taxon>Carnivora</taxon>
        <taxon>Caniformia</taxon>
        <taxon>Ursidae</taxon>
        <taxon>Ailuropoda</taxon>
    </lineage>
</organism>
<sequence>MGVGPKEAPMACTLRGRVLVAKTQSKMLQKSHGEATCNSGTDEGRTGTVHQGLPNQRASHTQETPCPSYLNEREEEADGEVGEPVDGARNDEGSRPLGLLEELTDHEPSRAGCLPIGLVSSAENRYLIDVYLLELDTQNSILKRFDIPLTTKKERARAAKTATEEENLKLSVSWPVPGGLLCGEYPAFSPFAPCLPEKLLTLPDSLTSYLARGLFDVVKTFMSPECGFGTAECQGDLLVVYTRATSTLASCMLTCFILRTTVAHFTCGETDTSKGCCENQGECGKVPTAQQKVPILKVKPGLLE</sequence>
<feature type="region of interest" description="Disordered" evidence="1">
    <location>
        <begin position="26"/>
        <end position="94"/>
    </location>
</feature>
<evidence type="ECO:0000313" key="2">
    <source>
        <dbReference type="EMBL" id="EFB17451.1"/>
    </source>
</evidence>
<feature type="compositionally biased region" description="Polar residues" evidence="1">
    <location>
        <begin position="53"/>
        <end position="65"/>
    </location>
</feature>
<dbReference type="AlphaFoldDB" id="D2HLR5"/>
<feature type="compositionally biased region" description="Acidic residues" evidence="1">
    <location>
        <begin position="73"/>
        <end position="83"/>
    </location>
</feature>
<reference evidence="2" key="1">
    <citation type="journal article" date="2010" name="Nature">
        <title>The sequence and de novo assembly of the giant panda genome.</title>
        <authorList>
            <person name="Li R."/>
            <person name="Fan W."/>
            <person name="Tian G."/>
            <person name="Zhu H."/>
            <person name="He L."/>
            <person name="Cai J."/>
            <person name="Huang Q."/>
            <person name="Cai Q."/>
            <person name="Li B."/>
            <person name="Bai Y."/>
            <person name="Zhang Z."/>
            <person name="Zhang Y."/>
            <person name="Wang W."/>
            <person name="Li J."/>
            <person name="Wei F."/>
            <person name="Li H."/>
            <person name="Jian M."/>
            <person name="Li J."/>
            <person name="Zhang Z."/>
            <person name="Nielsen R."/>
            <person name="Li D."/>
            <person name="Gu W."/>
            <person name="Yang Z."/>
            <person name="Xuan Z."/>
            <person name="Ryder O.A."/>
            <person name="Leung F.C."/>
            <person name="Zhou Y."/>
            <person name="Cao J."/>
            <person name="Sun X."/>
            <person name="Fu Y."/>
            <person name="Fang X."/>
            <person name="Guo X."/>
            <person name="Wang B."/>
            <person name="Hou R."/>
            <person name="Shen F."/>
            <person name="Mu B."/>
            <person name="Ni P."/>
            <person name="Lin R."/>
            <person name="Qian W."/>
            <person name="Wang G."/>
            <person name="Yu C."/>
            <person name="Nie W."/>
            <person name="Wang J."/>
            <person name="Wu Z."/>
            <person name="Liang H."/>
            <person name="Min J."/>
            <person name="Wu Q."/>
            <person name="Cheng S."/>
            <person name="Ruan J."/>
            <person name="Wang M."/>
            <person name="Shi Z."/>
            <person name="Wen M."/>
            <person name="Liu B."/>
            <person name="Ren X."/>
            <person name="Zheng H."/>
            <person name="Dong D."/>
            <person name="Cook K."/>
            <person name="Shan G."/>
            <person name="Zhang H."/>
            <person name="Kosiol C."/>
            <person name="Xie X."/>
            <person name="Lu Z."/>
            <person name="Zheng H."/>
            <person name="Li Y."/>
            <person name="Steiner C.C."/>
            <person name="Lam T.T."/>
            <person name="Lin S."/>
            <person name="Zhang Q."/>
            <person name="Li G."/>
            <person name="Tian J."/>
            <person name="Gong T."/>
            <person name="Liu H."/>
            <person name="Zhang D."/>
            <person name="Fang L."/>
            <person name="Ye C."/>
            <person name="Zhang J."/>
            <person name="Hu W."/>
            <person name="Xu A."/>
            <person name="Ren Y."/>
            <person name="Zhang G."/>
            <person name="Bruford M.W."/>
            <person name="Li Q."/>
            <person name="Ma L."/>
            <person name="Guo Y."/>
            <person name="An N."/>
            <person name="Hu Y."/>
            <person name="Zheng Y."/>
            <person name="Shi Y."/>
            <person name="Li Z."/>
            <person name="Liu Q."/>
            <person name="Chen Y."/>
            <person name="Zhao J."/>
            <person name="Qu N."/>
            <person name="Zhao S."/>
            <person name="Tian F."/>
            <person name="Wang X."/>
            <person name="Wang H."/>
            <person name="Xu L."/>
            <person name="Liu X."/>
            <person name="Vinar T."/>
            <person name="Wang Y."/>
            <person name="Lam T.W."/>
            <person name="Yiu S.M."/>
            <person name="Liu S."/>
            <person name="Zhang H."/>
            <person name="Li D."/>
            <person name="Huang Y."/>
            <person name="Wang X."/>
            <person name="Yang G."/>
            <person name="Jiang Z."/>
            <person name="Wang J."/>
            <person name="Qin N."/>
            <person name="Li L."/>
            <person name="Li J."/>
            <person name="Bolund L."/>
            <person name="Kristiansen K."/>
            <person name="Wong G.K."/>
            <person name="Olson M."/>
            <person name="Zhang X."/>
            <person name="Li S."/>
            <person name="Yang H."/>
            <person name="Wang J."/>
            <person name="Wang J."/>
        </authorList>
    </citation>
    <scope>NUCLEOTIDE SEQUENCE [LARGE SCALE GENOMIC DNA]</scope>
</reference>
<gene>
    <name evidence="2" type="ORF">PANDA_012454</name>
</gene>
<evidence type="ECO:0000256" key="1">
    <source>
        <dbReference type="SAM" id="MobiDB-lite"/>
    </source>
</evidence>
<dbReference type="InParanoid" id="D2HLR5"/>
<name>D2HLR5_AILME</name>
<proteinExistence type="predicted"/>
<dbReference type="EMBL" id="GL193016">
    <property type="protein sequence ID" value="EFB17451.1"/>
    <property type="molecule type" value="Genomic_DNA"/>
</dbReference>